<organism evidence="1 2">
    <name type="scientific">Laodelphax striatellus</name>
    <name type="common">Small brown planthopper</name>
    <name type="synonym">Delphax striatella</name>
    <dbReference type="NCBI Taxonomy" id="195883"/>
    <lineage>
        <taxon>Eukaryota</taxon>
        <taxon>Metazoa</taxon>
        <taxon>Ecdysozoa</taxon>
        <taxon>Arthropoda</taxon>
        <taxon>Hexapoda</taxon>
        <taxon>Insecta</taxon>
        <taxon>Pterygota</taxon>
        <taxon>Neoptera</taxon>
        <taxon>Paraneoptera</taxon>
        <taxon>Hemiptera</taxon>
        <taxon>Auchenorrhyncha</taxon>
        <taxon>Fulgoroidea</taxon>
        <taxon>Delphacidae</taxon>
        <taxon>Criomorphinae</taxon>
        <taxon>Laodelphax</taxon>
    </lineage>
</organism>
<dbReference type="AlphaFoldDB" id="A0A482X8S4"/>
<keyword evidence="2" id="KW-1185">Reference proteome</keyword>
<evidence type="ECO:0000313" key="2">
    <source>
        <dbReference type="Proteomes" id="UP000291343"/>
    </source>
</evidence>
<dbReference type="EMBL" id="QKKF02015641">
    <property type="protein sequence ID" value="RZF42107.1"/>
    <property type="molecule type" value="Genomic_DNA"/>
</dbReference>
<reference evidence="1 2" key="1">
    <citation type="journal article" date="2017" name="Gigascience">
        <title>Genome sequence of the small brown planthopper, Laodelphax striatellus.</title>
        <authorList>
            <person name="Zhu J."/>
            <person name="Jiang F."/>
            <person name="Wang X."/>
            <person name="Yang P."/>
            <person name="Bao Y."/>
            <person name="Zhao W."/>
            <person name="Wang W."/>
            <person name="Lu H."/>
            <person name="Wang Q."/>
            <person name="Cui N."/>
            <person name="Li J."/>
            <person name="Chen X."/>
            <person name="Luo L."/>
            <person name="Yu J."/>
            <person name="Kang L."/>
            <person name="Cui F."/>
        </authorList>
    </citation>
    <scope>NUCLEOTIDE SEQUENCE [LARGE SCALE GENOMIC DNA]</scope>
    <source>
        <strain evidence="1">Lst14</strain>
    </source>
</reference>
<proteinExistence type="predicted"/>
<sequence>MPGVALFSRRRQQRQVEFLCGARVMRCQAHPRQITQPFAPSTSLAHCYSRYKCIALSVQVQSVTSSCPVRCLSLLTDRLLEMALEEFTGVFHRPVILWCHTW</sequence>
<dbReference type="Proteomes" id="UP000291343">
    <property type="component" value="Unassembled WGS sequence"/>
</dbReference>
<accession>A0A482X8S4</accession>
<name>A0A482X8S4_LAOST</name>
<comment type="caution">
    <text evidence="1">The sequence shown here is derived from an EMBL/GenBank/DDBJ whole genome shotgun (WGS) entry which is preliminary data.</text>
</comment>
<evidence type="ECO:0000313" key="1">
    <source>
        <dbReference type="EMBL" id="RZF42107.1"/>
    </source>
</evidence>
<dbReference type="InParanoid" id="A0A482X8S4"/>
<protein>
    <submittedName>
        <fullName evidence="1">Uncharacterized protein</fullName>
    </submittedName>
</protein>
<gene>
    <name evidence="1" type="ORF">LSTR_LSTR006700</name>
</gene>